<keyword evidence="3" id="KW-1185">Reference proteome</keyword>
<dbReference type="Proteomes" id="UP001597046">
    <property type="component" value="Unassembled WGS sequence"/>
</dbReference>
<accession>A0ABW3MR17</accession>
<evidence type="ECO:0000256" key="1">
    <source>
        <dbReference type="SAM" id="Phobius"/>
    </source>
</evidence>
<dbReference type="RefSeq" id="WP_386050196.1">
    <property type="nucleotide sequence ID" value="NZ_JBHTKH010000001.1"/>
</dbReference>
<keyword evidence="1" id="KW-0812">Transmembrane</keyword>
<reference evidence="3" key="1">
    <citation type="journal article" date="2019" name="Int. J. Syst. Evol. Microbiol.">
        <title>The Global Catalogue of Microorganisms (GCM) 10K type strain sequencing project: providing services to taxonomists for standard genome sequencing and annotation.</title>
        <authorList>
            <consortium name="The Broad Institute Genomics Platform"/>
            <consortium name="The Broad Institute Genome Sequencing Center for Infectious Disease"/>
            <person name="Wu L."/>
            <person name="Ma J."/>
        </authorList>
    </citation>
    <scope>NUCLEOTIDE SEQUENCE [LARGE SCALE GENOMIC DNA]</scope>
    <source>
        <strain evidence="3">CCUG 57508</strain>
    </source>
</reference>
<name>A0ABW3MR17_9MICO</name>
<protein>
    <submittedName>
        <fullName evidence="2">DUF2550 domain-containing protein</fullName>
    </submittedName>
</protein>
<dbReference type="EMBL" id="JBHTKH010000001">
    <property type="protein sequence ID" value="MFD1053013.1"/>
    <property type="molecule type" value="Genomic_DNA"/>
</dbReference>
<dbReference type="InterPro" id="IPR019675">
    <property type="entry name" value="DUF2550"/>
</dbReference>
<comment type="caution">
    <text evidence="2">The sequence shown here is derived from an EMBL/GenBank/DDBJ whole genome shotgun (WGS) entry which is preliminary data.</text>
</comment>
<keyword evidence="1" id="KW-1133">Transmembrane helix</keyword>
<evidence type="ECO:0000313" key="3">
    <source>
        <dbReference type="Proteomes" id="UP001597046"/>
    </source>
</evidence>
<proteinExistence type="predicted"/>
<organism evidence="2 3">
    <name type="scientific">Terrabacter terrigena</name>
    <dbReference type="NCBI Taxonomy" id="574718"/>
    <lineage>
        <taxon>Bacteria</taxon>
        <taxon>Bacillati</taxon>
        <taxon>Actinomycetota</taxon>
        <taxon>Actinomycetes</taxon>
        <taxon>Micrococcales</taxon>
        <taxon>Intrasporangiaceae</taxon>
        <taxon>Terrabacter</taxon>
    </lineage>
</organism>
<keyword evidence="1" id="KW-0472">Membrane</keyword>
<sequence length="145" mass="16072">MPSVLVSTEIAIGTLLVLAVVVLATTYLRRRYIAKGLPLTLCGLRCTQTDRWRLGLIRFGDNALEWHTLGGVSVRPRHRWLRQRLILDAPELLVGRDSIPLLPDASRVPCTDGDNDFELALQGPAYTALRSWQEAAPPGYNVNVA</sequence>
<feature type="transmembrane region" description="Helical" evidence="1">
    <location>
        <begin position="6"/>
        <end position="28"/>
    </location>
</feature>
<dbReference type="Pfam" id="PF10739">
    <property type="entry name" value="DUF2550"/>
    <property type="match status" value="1"/>
</dbReference>
<evidence type="ECO:0000313" key="2">
    <source>
        <dbReference type="EMBL" id="MFD1053013.1"/>
    </source>
</evidence>
<gene>
    <name evidence="2" type="ORF">ACFQ2V_01740</name>
</gene>